<name>A0A3G9CWV4_METTE</name>
<evidence type="ECO:0000313" key="1">
    <source>
        <dbReference type="EMBL" id="BAW29241.1"/>
    </source>
</evidence>
<dbReference type="Proteomes" id="UP000265557">
    <property type="component" value="Chromosome"/>
</dbReference>
<protein>
    <submittedName>
        <fullName evidence="1">ATPase component of ABC transporters with duplicated ATPase domain</fullName>
    </submittedName>
</protein>
<dbReference type="AlphaFoldDB" id="A0A3G9CWV4"/>
<evidence type="ECO:0000313" key="2">
    <source>
        <dbReference type="Proteomes" id="UP000265557"/>
    </source>
</evidence>
<reference evidence="1 2" key="1">
    <citation type="submission" date="2016-09" db="EMBL/GenBank/DDBJ databases">
        <title>Complete Genome Sequence of Methanosarcina thermophila MT-1.</title>
        <authorList>
            <person name="Kouzuma A."/>
        </authorList>
    </citation>
    <scope>NUCLEOTIDE SEQUENCE [LARGE SCALE GENOMIC DNA]</scope>
    <source>
        <strain evidence="1 2">MT-1</strain>
    </source>
</reference>
<gene>
    <name evidence="1" type="ORF">MESMT1_1311</name>
</gene>
<accession>A0A3G9CWV4</accession>
<organism evidence="1 2">
    <name type="scientific">Methanosarcina thermophila</name>
    <dbReference type="NCBI Taxonomy" id="2210"/>
    <lineage>
        <taxon>Archaea</taxon>
        <taxon>Methanobacteriati</taxon>
        <taxon>Methanobacteriota</taxon>
        <taxon>Stenosarchaea group</taxon>
        <taxon>Methanomicrobia</taxon>
        <taxon>Methanosarcinales</taxon>
        <taxon>Methanosarcinaceae</taxon>
        <taxon>Methanosarcina</taxon>
    </lineage>
</organism>
<proteinExistence type="predicted"/>
<dbReference type="EMBL" id="AP017646">
    <property type="protein sequence ID" value="BAW29241.1"/>
    <property type="molecule type" value="Genomic_DNA"/>
</dbReference>
<sequence length="60" mass="7072">MNEKRKVREQVIESFIWSRKCSLVNISNQVKIMENTEDLAKGSIQQFSRSFRVFVASKIH</sequence>